<evidence type="ECO:0000313" key="2">
    <source>
        <dbReference type="EMBL" id="GBP07640.1"/>
    </source>
</evidence>
<accession>A0A4C1T269</accession>
<feature type="compositionally biased region" description="Polar residues" evidence="1">
    <location>
        <begin position="142"/>
        <end position="156"/>
    </location>
</feature>
<evidence type="ECO:0000256" key="1">
    <source>
        <dbReference type="SAM" id="MobiDB-lite"/>
    </source>
</evidence>
<feature type="compositionally biased region" description="Polar residues" evidence="1">
    <location>
        <begin position="430"/>
        <end position="442"/>
    </location>
</feature>
<protein>
    <submittedName>
        <fullName evidence="2">Uncharacterized protein</fullName>
    </submittedName>
</protein>
<dbReference type="EMBL" id="BGZK01000027">
    <property type="protein sequence ID" value="GBP07640.1"/>
    <property type="molecule type" value="Genomic_DNA"/>
</dbReference>
<dbReference type="OrthoDB" id="6381815at2759"/>
<dbReference type="Proteomes" id="UP000299102">
    <property type="component" value="Unassembled WGS sequence"/>
</dbReference>
<feature type="region of interest" description="Disordered" evidence="1">
    <location>
        <begin position="138"/>
        <end position="161"/>
    </location>
</feature>
<feature type="region of interest" description="Disordered" evidence="1">
    <location>
        <begin position="399"/>
        <end position="462"/>
    </location>
</feature>
<feature type="compositionally biased region" description="Polar residues" evidence="1">
    <location>
        <begin position="451"/>
        <end position="462"/>
    </location>
</feature>
<feature type="compositionally biased region" description="Low complexity" evidence="1">
    <location>
        <begin position="403"/>
        <end position="414"/>
    </location>
</feature>
<dbReference type="AlphaFoldDB" id="A0A4C1T269"/>
<keyword evidence="3" id="KW-1185">Reference proteome</keyword>
<reference evidence="2 3" key="1">
    <citation type="journal article" date="2019" name="Commun. Biol.">
        <title>The bagworm genome reveals a unique fibroin gene that provides high tensile strength.</title>
        <authorList>
            <person name="Kono N."/>
            <person name="Nakamura H."/>
            <person name="Ohtoshi R."/>
            <person name="Tomita M."/>
            <person name="Numata K."/>
            <person name="Arakawa K."/>
        </authorList>
    </citation>
    <scope>NUCLEOTIDE SEQUENCE [LARGE SCALE GENOMIC DNA]</scope>
</reference>
<gene>
    <name evidence="2" type="ORF">EVAR_2764_1</name>
</gene>
<proteinExistence type="predicted"/>
<sequence>MQLTAAQFEHLQRTGQIVQRTPIQMQPVMQENKIVVQKTVTVTSGEPVVPIIQKQKGRMIRPTTDAPTPPKKVKPLEIAPVPALTPINSNSTPVVTTSTVGVYPDLDNFEELLPSTAIARQPEQTITPQPTVVPAVTPTPTSSLAPQATSPTTAVSASHPAPLSDGQLLAVPGEHFGGPQGTFYLCVEDNGTFTAIDNRPLVLENNQLVPMVVEPVLAVPERRDILEAALANSDVFHAEPPRDDGPDFHDLNVNVSVHCRVSETSTTLNQPIMTPVEVPTKAEGEPAVPANLEAGLAVIGVTPPTIPTSLDLPITVTDPRIAPKTTDPLSGGAYVAALLPSPNTDMTYVGAEEAVTATGLGRGAGSTDIGAAPISMPLLTEEEDTVGKSMPILTDDVGERAASSVDSTVGSPSSLETRDTELDEGGWSQRLLTPSSDSSDNSAEIPLQPALQLSTADLNRNG</sequence>
<name>A0A4C1T269_EUMVA</name>
<evidence type="ECO:0000313" key="3">
    <source>
        <dbReference type="Proteomes" id="UP000299102"/>
    </source>
</evidence>
<comment type="caution">
    <text evidence="2">The sequence shown here is derived from an EMBL/GenBank/DDBJ whole genome shotgun (WGS) entry which is preliminary data.</text>
</comment>
<organism evidence="2 3">
    <name type="scientific">Eumeta variegata</name>
    <name type="common">Bagworm moth</name>
    <name type="synonym">Eumeta japonica</name>
    <dbReference type="NCBI Taxonomy" id="151549"/>
    <lineage>
        <taxon>Eukaryota</taxon>
        <taxon>Metazoa</taxon>
        <taxon>Ecdysozoa</taxon>
        <taxon>Arthropoda</taxon>
        <taxon>Hexapoda</taxon>
        <taxon>Insecta</taxon>
        <taxon>Pterygota</taxon>
        <taxon>Neoptera</taxon>
        <taxon>Endopterygota</taxon>
        <taxon>Lepidoptera</taxon>
        <taxon>Glossata</taxon>
        <taxon>Ditrysia</taxon>
        <taxon>Tineoidea</taxon>
        <taxon>Psychidae</taxon>
        <taxon>Oiketicinae</taxon>
        <taxon>Eumeta</taxon>
    </lineage>
</organism>